<dbReference type="AlphaFoldDB" id="A0A179HI54"/>
<dbReference type="EMBL" id="LSBI01000005">
    <property type="protein sequence ID" value="OAQ89714.1"/>
    <property type="molecule type" value="Genomic_DNA"/>
</dbReference>
<organism evidence="2 3">
    <name type="scientific">Purpureocillium lilacinum</name>
    <name type="common">Paecilomyces lilacinus</name>
    <dbReference type="NCBI Taxonomy" id="33203"/>
    <lineage>
        <taxon>Eukaryota</taxon>
        <taxon>Fungi</taxon>
        <taxon>Dikarya</taxon>
        <taxon>Ascomycota</taxon>
        <taxon>Pezizomycotina</taxon>
        <taxon>Sordariomycetes</taxon>
        <taxon>Hypocreomycetidae</taxon>
        <taxon>Hypocreales</taxon>
        <taxon>Ophiocordycipitaceae</taxon>
        <taxon>Purpureocillium</taxon>
    </lineage>
</organism>
<comment type="caution">
    <text evidence="2">The sequence shown here is derived from an EMBL/GenBank/DDBJ whole genome shotgun (WGS) entry which is preliminary data.</text>
</comment>
<reference evidence="2 3" key="1">
    <citation type="submission" date="2016-02" db="EMBL/GenBank/DDBJ databases">
        <title>Biosynthesis of antibiotic leucinostatins and their inhibition on Phytophthora in bio-control Purpureocillium lilacinum.</title>
        <authorList>
            <person name="Wang G."/>
            <person name="Liu Z."/>
            <person name="Lin R."/>
            <person name="Li E."/>
            <person name="Mao Z."/>
            <person name="Ling J."/>
            <person name="Yin W."/>
            <person name="Xie B."/>
        </authorList>
    </citation>
    <scope>NUCLEOTIDE SEQUENCE [LARGE SCALE GENOMIC DNA]</scope>
    <source>
        <strain evidence="2">PLFJ-1</strain>
    </source>
</reference>
<evidence type="ECO:0000256" key="1">
    <source>
        <dbReference type="SAM" id="MobiDB-lite"/>
    </source>
</evidence>
<dbReference type="Proteomes" id="UP000078340">
    <property type="component" value="Unassembled WGS sequence"/>
</dbReference>
<protein>
    <submittedName>
        <fullName evidence="2">Uncharacterized protein</fullName>
    </submittedName>
</protein>
<sequence>MLVGRQSRHKTVESNRGVQDTRHTEVCDDGRCVEVSQHAISQKRSKKGWHGGSSAGSWPRMGSANCMSLVVWLSGVPGTGIDRARRPAVSARRREGGGGRARCSAALTGRQGVRSASRGGMFLFVFASGLPIRAA</sequence>
<feature type="region of interest" description="Disordered" evidence="1">
    <location>
        <begin position="1"/>
        <end position="20"/>
    </location>
</feature>
<evidence type="ECO:0000313" key="3">
    <source>
        <dbReference type="Proteomes" id="UP000078340"/>
    </source>
</evidence>
<evidence type="ECO:0000313" key="2">
    <source>
        <dbReference type="EMBL" id="OAQ89714.1"/>
    </source>
</evidence>
<accession>A0A179HI54</accession>
<proteinExistence type="predicted"/>
<name>A0A179HI54_PURLI</name>
<feature type="region of interest" description="Disordered" evidence="1">
    <location>
        <begin position="39"/>
        <end position="58"/>
    </location>
</feature>
<gene>
    <name evidence="2" type="ORF">VFPFJ_06128</name>
</gene>